<feature type="region of interest" description="Disordered" evidence="1">
    <location>
        <begin position="140"/>
        <end position="161"/>
    </location>
</feature>
<evidence type="ECO:0000313" key="2">
    <source>
        <dbReference type="EnsemblMetazoa" id="RPRC017736-PA"/>
    </source>
</evidence>
<dbReference type="EMBL" id="ACPB03000123">
    <property type="status" value="NOT_ANNOTATED_CDS"/>
    <property type="molecule type" value="Genomic_DNA"/>
</dbReference>
<dbReference type="GeneID" id="141449176"/>
<evidence type="ECO:0000313" key="3">
    <source>
        <dbReference type="Proteomes" id="UP000015103"/>
    </source>
</evidence>
<protein>
    <submittedName>
        <fullName evidence="2">Uncharacterized protein</fullName>
    </submittedName>
</protein>
<name>A0A905R0G9_RHOPR</name>
<feature type="compositionally biased region" description="Low complexity" evidence="1">
    <location>
        <begin position="194"/>
        <end position="204"/>
    </location>
</feature>
<dbReference type="RefSeq" id="XP_073974419.1">
    <property type="nucleotide sequence ID" value="XM_074118318.1"/>
</dbReference>
<dbReference type="RefSeq" id="XP_073974418.1">
    <property type="nucleotide sequence ID" value="XM_074118317.1"/>
</dbReference>
<dbReference type="Proteomes" id="UP000015103">
    <property type="component" value="Unassembled WGS sequence"/>
</dbReference>
<reference evidence="2" key="1">
    <citation type="submission" date="2022-10" db="UniProtKB">
        <authorList>
            <consortium name="EnsemblMetazoa"/>
        </authorList>
    </citation>
    <scope>IDENTIFICATION</scope>
</reference>
<dbReference type="RefSeq" id="XP_073974420.1">
    <property type="nucleotide sequence ID" value="XM_074118319.1"/>
</dbReference>
<proteinExistence type="predicted"/>
<dbReference type="EnsemblMetazoa" id="RPRC017736-RA">
    <property type="protein sequence ID" value="RPRC017736-PA"/>
    <property type="gene ID" value="RPRC017736"/>
</dbReference>
<feature type="region of interest" description="Disordered" evidence="1">
    <location>
        <begin position="45"/>
        <end position="82"/>
    </location>
</feature>
<keyword evidence="3" id="KW-1185">Reference proteome</keyword>
<organism evidence="2 3">
    <name type="scientific">Rhodnius prolixus</name>
    <name type="common">Triatomid bug</name>
    <dbReference type="NCBI Taxonomy" id="13249"/>
    <lineage>
        <taxon>Eukaryota</taxon>
        <taxon>Metazoa</taxon>
        <taxon>Ecdysozoa</taxon>
        <taxon>Arthropoda</taxon>
        <taxon>Hexapoda</taxon>
        <taxon>Insecta</taxon>
        <taxon>Pterygota</taxon>
        <taxon>Neoptera</taxon>
        <taxon>Paraneoptera</taxon>
        <taxon>Hemiptera</taxon>
        <taxon>Heteroptera</taxon>
        <taxon>Panheteroptera</taxon>
        <taxon>Cimicomorpha</taxon>
        <taxon>Reduviidae</taxon>
        <taxon>Triatominae</taxon>
        <taxon>Rhodnius</taxon>
    </lineage>
</organism>
<sequence>MGSTCCKSPFSPKLPNLGKLFMNCPSQMCTDLQVAKENEPVRAARKFSSSDISGPLPLGTVIDPPRRPPRKKKRRLSRSRSLSNVLKQTATNLNEFDGSNSVGEISLDDVDETIAETIAEEPKVHLTPLVVPVTGDVDTVSKSDPISQTTIPSIETTPPPPIQEIISQNKRTFLATLLEENNNLSADPKKDVHSSTSRRSSITESLREFESSLYDMLQENAEDERSEHSLNLPQVTTR</sequence>
<evidence type="ECO:0000256" key="1">
    <source>
        <dbReference type="SAM" id="MobiDB-lite"/>
    </source>
</evidence>
<feature type="compositionally biased region" description="Basic residues" evidence="1">
    <location>
        <begin position="67"/>
        <end position="78"/>
    </location>
</feature>
<feature type="compositionally biased region" description="Low complexity" evidence="1">
    <location>
        <begin position="145"/>
        <end position="156"/>
    </location>
</feature>
<accession>A0A905R0G9</accession>
<feature type="region of interest" description="Disordered" evidence="1">
    <location>
        <begin position="185"/>
        <end position="204"/>
    </location>
</feature>
<dbReference type="AlphaFoldDB" id="A0A905R0G9"/>